<dbReference type="Proteomes" id="UP000184192">
    <property type="component" value="Unassembled WGS sequence"/>
</dbReference>
<organism evidence="1 2">
    <name type="scientific">Bacteroides stercorirosoris</name>
    <dbReference type="NCBI Taxonomy" id="871324"/>
    <lineage>
        <taxon>Bacteria</taxon>
        <taxon>Pseudomonadati</taxon>
        <taxon>Bacteroidota</taxon>
        <taxon>Bacteroidia</taxon>
        <taxon>Bacteroidales</taxon>
        <taxon>Bacteroidaceae</taxon>
        <taxon>Bacteroides</taxon>
    </lineage>
</organism>
<sequence>MTQIVELKGTEKRLYQLVAPLVMNPEVLKQNYNYPFRTSESFIWFVAVDGKEVIGFLPLEYKKREVVINNYYIKGNDTEVLKALLEKVIASMDEDKQLSSVTFVEHQKTFQELGFSVEKMWKRYVKMNKEK</sequence>
<dbReference type="GeneID" id="92713407"/>
<dbReference type="AlphaFoldDB" id="A0A1M6IBJ1"/>
<evidence type="ECO:0000313" key="2">
    <source>
        <dbReference type="Proteomes" id="UP000184192"/>
    </source>
</evidence>
<accession>A0A1M6IBJ1</accession>
<dbReference type="RefSeq" id="WP_025833929.1">
    <property type="nucleotide sequence ID" value="NZ_FQZN01000022.1"/>
</dbReference>
<dbReference type="EMBL" id="FQZN01000022">
    <property type="protein sequence ID" value="SHJ31811.1"/>
    <property type="molecule type" value="Genomic_DNA"/>
</dbReference>
<evidence type="ECO:0000313" key="1">
    <source>
        <dbReference type="EMBL" id="SHJ31811.1"/>
    </source>
</evidence>
<reference evidence="2" key="1">
    <citation type="submission" date="2016-11" db="EMBL/GenBank/DDBJ databases">
        <authorList>
            <person name="Varghese N."/>
            <person name="Submissions S."/>
        </authorList>
    </citation>
    <scope>NUCLEOTIDE SEQUENCE [LARGE SCALE GENOMIC DNA]</scope>
    <source>
        <strain evidence="2">DSM 26884</strain>
    </source>
</reference>
<dbReference type="SUPFAM" id="SSF55729">
    <property type="entry name" value="Acyl-CoA N-acyltransferases (Nat)"/>
    <property type="match status" value="1"/>
</dbReference>
<dbReference type="eggNOG" id="ENOG5032A9E">
    <property type="taxonomic scope" value="Bacteria"/>
</dbReference>
<protein>
    <recommendedName>
        <fullName evidence="3">N-acetyltransferase domain-containing protein</fullName>
    </recommendedName>
</protein>
<proteinExistence type="predicted"/>
<gene>
    <name evidence="1" type="ORF">SAMN05444350_12215</name>
</gene>
<name>A0A1M6IBJ1_9BACE</name>
<keyword evidence="2" id="KW-1185">Reference proteome</keyword>
<dbReference type="InterPro" id="IPR016181">
    <property type="entry name" value="Acyl_CoA_acyltransferase"/>
</dbReference>
<evidence type="ECO:0008006" key="3">
    <source>
        <dbReference type="Google" id="ProtNLM"/>
    </source>
</evidence>